<name>A0ACA9N0J7_9GLOM</name>
<accession>A0ACA9N0J7</accession>
<dbReference type="EMBL" id="CAJVPM010018724">
    <property type="protein sequence ID" value="CAG8626318.1"/>
    <property type="molecule type" value="Genomic_DNA"/>
</dbReference>
<proteinExistence type="predicted"/>
<protein>
    <submittedName>
        <fullName evidence="1">2266_t:CDS:1</fullName>
    </submittedName>
</protein>
<evidence type="ECO:0000313" key="1">
    <source>
        <dbReference type="EMBL" id="CAG8626318.1"/>
    </source>
</evidence>
<sequence length="115" mass="13698">MRSLYLTVIFNINNHIKYIEFLENEIEITYQDNSRKRFYYNKIGAKEDIEFVNKISHKMDKILKVDQDFWESETNENSYESETNQNSYESEANQNLNKSEASLNSNESKSNHPSK</sequence>
<organism evidence="1 2">
    <name type="scientific">Scutellospora calospora</name>
    <dbReference type="NCBI Taxonomy" id="85575"/>
    <lineage>
        <taxon>Eukaryota</taxon>
        <taxon>Fungi</taxon>
        <taxon>Fungi incertae sedis</taxon>
        <taxon>Mucoromycota</taxon>
        <taxon>Glomeromycotina</taxon>
        <taxon>Glomeromycetes</taxon>
        <taxon>Diversisporales</taxon>
        <taxon>Gigasporaceae</taxon>
        <taxon>Scutellospora</taxon>
    </lineage>
</organism>
<reference evidence="1" key="1">
    <citation type="submission" date="2021-06" db="EMBL/GenBank/DDBJ databases">
        <authorList>
            <person name="Kallberg Y."/>
            <person name="Tangrot J."/>
            <person name="Rosling A."/>
        </authorList>
    </citation>
    <scope>NUCLEOTIDE SEQUENCE</scope>
    <source>
        <strain evidence="1">AU212A</strain>
    </source>
</reference>
<keyword evidence="2" id="KW-1185">Reference proteome</keyword>
<comment type="caution">
    <text evidence="1">The sequence shown here is derived from an EMBL/GenBank/DDBJ whole genome shotgun (WGS) entry which is preliminary data.</text>
</comment>
<dbReference type="Proteomes" id="UP000789860">
    <property type="component" value="Unassembled WGS sequence"/>
</dbReference>
<evidence type="ECO:0000313" key="2">
    <source>
        <dbReference type="Proteomes" id="UP000789860"/>
    </source>
</evidence>
<feature type="non-terminal residue" evidence="1">
    <location>
        <position position="115"/>
    </location>
</feature>
<gene>
    <name evidence="1" type="ORF">SCALOS_LOCUS7816</name>
</gene>